<evidence type="ECO:0000256" key="4">
    <source>
        <dbReference type="ARBA" id="ARBA00022703"/>
    </source>
</evidence>
<dbReference type="AlphaFoldDB" id="A0A7R9ECT7"/>
<comment type="similarity">
    <text evidence="2">Belongs to the Bcl-2 family.</text>
</comment>
<keyword evidence="3 7" id="KW-0812">Transmembrane</keyword>
<comment type="subcellular location">
    <subcellularLocation>
        <location evidence="1">Membrane</location>
        <topology evidence="1">Single-pass membrane protein</topology>
    </subcellularLocation>
</comment>
<dbReference type="PRINTS" id="PR01862">
    <property type="entry name" value="BCL2FAMILY"/>
</dbReference>
<organism evidence="9">
    <name type="scientific">Timema monikensis</name>
    <dbReference type="NCBI Taxonomy" id="170555"/>
    <lineage>
        <taxon>Eukaryota</taxon>
        <taxon>Metazoa</taxon>
        <taxon>Ecdysozoa</taxon>
        <taxon>Arthropoda</taxon>
        <taxon>Hexapoda</taxon>
        <taxon>Insecta</taxon>
        <taxon>Pterygota</taxon>
        <taxon>Neoptera</taxon>
        <taxon>Polyneoptera</taxon>
        <taxon>Phasmatodea</taxon>
        <taxon>Timematodea</taxon>
        <taxon>Timematoidea</taxon>
        <taxon>Timematidae</taxon>
        <taxon>Timema</taxon>
    </lineage>
</organism>
<keyword evidence="4" id="KW-0053">Apoptosis</keyword>
<dbReference type="PANTHER" id="PTHR11256">
    <property type="entry name" value="BCL-2 RELATED"/>
    <property type="match status" value="1"/>
</dbReference>
<reference evidence="9" key="1">
    <citation type="submission" date="2020-11" db="EMBL/GenBank/DDBJ databases">
        <authorList>
            <person name="Tran Van P."/>
        </authorList>
    </citation>
    <scope>NUCLEOTIDE SEQUENCE</scope>
</reference>
<dbReference type="Gene3D" id="1.10.437.10">
    <property type="entry name" value="Blc2-like"/>
    <property type="match status" value="1"/>
</dbReference>
<dbReference type="PANTHER" id="PTHR11256:SF48">
    <property type="entry name" value="BCL-2-RELATED OVARIAN KILLER PROTEIN"/>
    <property type="match status" value="1"/>
</dbReference>
<dbReference type="InterPro" id="IPR036834">
    <property type="entry name" value="Bcl-2-like_sf"/>
</dbReference>
<dbReference type="SUPFAM" id="SSF56854">
    <property type="entry name" value="Bcl-2 inhibitors of programmed cell death"/>
    <property type="match status" value="1"/>
</dbReference>
<dbReference type="InterPro" id="IPR026298">
    <property type="entry name" value="Bcl-2_fam"/>
</dbReference>
<dbReference type="Pfam" id="PF00452">
    <property type="entry name" value="Bcl-2"/>
    <property type="match status" value="1"/>
</dbReference>
<sequence length="374" mass="40912">MRRGRVENQLGKITPSSPDRDSNLNLLVLGSLSQYETSALANYDTEAALLSRRCTPELLTQVNVIIIVFRMLFQRSGSCDARGLPPPSMASDLPPLPSYPHQQRRKFSFPAALHSNLLGLAGSGNGAASEVSSAHHLRAAAFQQRQRRRLEETVQHNRLADAARSHTGALYSPEIVEQGKLLCGQYVRNRLKRSGVFNRKCGLQRLRTAASLPGGHVVREVFPELASIGKELERMHPKLYSTVSRQASPSPNLSSEKAVGLMLAAVGRELFKCDVTWGKVVSLFAVAGGLGVDCVRQGHPEYLQTLLEAIGETLEEDLAPWIVGNGGWSGLLTHFKPPTNEVSISSFVSLVGAFTATVLVLVFLMRWFGKFAFI</sequence>
<dbReference type="SMART" id="SM00337">
    <property type="entry name" value="BCL"/>
    <property type="match status" value="1"/>
</dbReference>
<evidence type="ECO:0000259" key="8">
    <source>
        <dbReference type="SMART" id="SM00337"/>
    </source>
</evidence>
<protein>
    <recommendedName>
        <fullName evidence="8">Bcl-2 Bcl-2 homology region 1-3 domain-containing protein</fullName>
    </recommendedName>
</protein>
<keyword evidence="5 7" id="KW-1133">Transmembrane helix</keyword>
<evidence type="ECO:0000256" key="5">
    <source>
        <dbReference type="ARBA" id="ARBA00022989"/>
    </source>
</evidence>
<evidence type="ECO:0000256" key="2">
    <source>
        <dbReference type="ARBA" id="ARBA00009458"/>
    </source>
</evidence>
<dbReference type="InterPro" id="IPR046371">
    <property type="entry name" value="Bcl-2_BH1-3"/>
</dbReference>
<gene>
    <name evidence="9" type="ORF">TMSB3V08_LOCUS7486</name>
</gene>
<evidence type="ECO:0000256" key="3">
    <source>
        <dbReference type="ARBA" id="ARBA00022692"/>
    </source>
</evidence>
<dbReference type="InterPro" id="IPR020726">
    <property type="entry name" value="Bcl2_BH2_motif_CS"/>
</dbReference>
<dbReference type="PROSITE" id="PS01258">
    <property type="entry name" value="BH2"/>
    <property type="match status" value="1"/>
</dbReference>
<dbReference type="CDD" id="cd06845">
    <property type="entry name" value="Bcl-2_like"/>
    <property type="match status" value="1"/>
</dbReference>
<evidence type="ECO:0000256" key="6">
    <source>
        <dbReference type="ARBA" id="ARBA00023136"/>
    </source>
</evidence>
<name>A0A7R9ECT7_9NEOP</name>
<dbReference type="GO" id="GO:0001836">
    <property type="term" value="P:release of cytochrome c from mitochondria"/>
    <property type="evidence" value="ECO:0007669"/>
    <property type="project" value="TreeGrafter"/>
</dbReference>
<evidence type="ECO:0000313" key="9">
    <source>
        <dbReference type="EMBL" id="CAD7430736.1"/>
    </source>
</evidence>
<dbReference type="PROSITE" id="PS50062">
    <property type="entry name" value="BCL2_FAMILY"/>
    <property type="match status" value="1"/>
</dbReference>
<keyword evidence="6 7" id="KW-0472">Membrane</keyword>
<dbReference type="GO" id="GO:0005741">
    <property type="term" value="C:mitochondrial outer membrane"/>
    <property type="evidence" value="ECO:0007669"/>
    <property type="project" value="TreeGrafter"/>
</dbReference>
<dbReference type="InterPro" id="IPR002475">
    <property type="entry name" value="Bcl2-like"/>
</dbReference>
<dbReference type="GO" id="GO:0051400">
    <property type="term" value="F:BH domain binding"/>
    <property type="evidence" value="ECO:0007669"/>
    <property type="project" value="TreeGrafter"/>
</dbReference>
<evidence type="ECO:0000256" key="1">
    <source>
        <dbReference type="ARBA" id="ARBA00004167"/>
    </source>
</evidence>
<evidence type="ECO:0000256" key="7">
    <source>
        <dbReference type="SAM" id="Phobius"/>
    </source>
</evidence>
<proteinExistence type="inferred from homology"/>
<feature type="domain" description="Bcl-2 Bcl-2 homology region 1-3" evidence="8">
    <location>
        <begin position="225"/>
        <end position="328"/>
    </location>
</feature>
<dbReference type="GO" id="GO:0008630">
    <property type="term" value="P:intrinsic apoptotic signaling pathway in response to DNA damage"/>
    <property type="evidence" value="ECO:0007669"/>
    <property type="project" value="TreeGrafter"/>
</dbReference>
<accession>A0A7R9ECT7</accession>
<dbReference type="GO" id="GO:0097192">
    <property type="term" value="P:extrinsic apoptotic signaling pathway in absence of ligand"/>
    <property type="evidence" value="ECO:0007669"/>
    <property type="project" value="TreeGrafter"/>
</dbReference>
<feature type="transmembrane region" description="Helical" evidence="7">
    <location>
        <begin position="347"/>
        <end position="368"/>
    </location>
</feature>
<dbReference type="GO" id="GO:0042981">
    <property type="term" value="P:regulation of apoptotic process"/>
    <property type="evidence" value="ECO:0007669"/>
    <property type="project" value="InterPro"/>
</dbReference>
<dbReference type="FunFam" id="1.10.437.10:FF:000009">
    <property type="entry name" value="Uncharacterized protein, isoform A"/>
    <property type="match status" value="1"/>
</dbReference>
<dbReference type="EMBL" id="OB794620">
    <property type="protein sequence ID" value="CAD7430736.1"/>
    <property type="molecule type" value="Genomic_DNA"/>
</dbReference>